<name>A0A3B4XH56_SERLL</name>
<reference evidence="7" key="1">
    <citation type="submission" date="2025-08" db="UniProtKB">
        <authorList>
            <consortium name="Ensembl"/>
        </authorList>
    </citation>
    <scope>IDENTIFICATION</scope>
</reference>
<keyword evidence="5" id="KW-0732">Signal</keyword>
<proteinExistence type="inferred from homology"/>
<dbReference type="PANTHER" id="PTHR13943:SF31">
    <property type="entry name" value="PHOSPHOLIPASE A AND ACYLTRANSFERASE 3"/>
    <property type="match status" value="1"/>
</dbReference>
<comment type="similarity">
    <text evidence="1">Belongs to the H-rev107 family.</text>
</comment>
<evidence type="ECO:0000256" key="5">
    <source>
        <dbReference type="SAM" id="SignalP"/>
    </source>
</evidence>
<feature type="signal peptide" evidence="5">
    <location>
        <begin position="1"/>
        <end position="22"/>
    </location>
</feature>
<organism evidence="7 8">
    <name type="scientific">Seriola lalandi dorsalis</name>
    <dbReference type="NCBI Taxonomy" id="1841481"/>
    <lineage>
        <taxon>Eukaryota</taxon>
        <taxon>Metazoa</taxon>
        <taxon>Chordata</taxon>
        <taxon>Craniata</taxon>
        <taxon>Vertebrata</taxon>
        <taxon>Euteleostomi</taxon>
        <taxon>Actinopterygii</taxon>
        <taxon>Neopterygii</taxon>
        <taxon>Teleostei</taxon>
        <taxon>Neoteleostei</taxon>
        <taxon>Acanthomorphata</taxon>
        <taxon>Carangaria</taxon>
        <taxon>Carangiformes</taxon>
        <taxon>Carangidae</taxon>
        <taxon>Seriola</taxon>
    </lineage>
</organism>
<dbReference type="Pfam" id="PF04970">
    <property type="entry name" value="LRAT"/>
    <property type="match status" value="1"/>
</dbReference>
<dbReference type="GO" id="GO:0008970">
    <property type="term" value="F:phospholipase A1 activity"/>
    <property type="evidence" value="ECO:0007669"/>
    <property type="project" value="TreeGrafter"/>
</dbReference>
<accession>A0A3B4XH56</accession>
<feature type="domain" description="LRAT" evidence="6">
    <location>
        <begin position="34"/>
        <end position="146"/>
    </location>
</feature>
<dbReference type="AlphaFoldDB" id="A0A3B4XH56"/>
<dbReference type="PANTHER" id="PTHR13943">
    <property type="entry name" value="HRAS-LIKE SUPPRESSOR - RELATED"/>
    <property type="match status" value="1"/>
</dbReference>
<keyword evidence="3" id="KW-0378">Hydrolase</keyword>
<keyword evidence="8" id="KW-1185">Reference proteome</keyword>
<reference evidence="7" key="2">
    <citation type="submission" date="2025-09" db="UniProtKB">
        <authorList>
            <consortium name="Ensembl"/>
        </authorList>
    </citation>
    <scope>IDENTIFICATION</scope>
</reference>
<keyword evidence="2" id="KW-0808">Transferase</keyword>
<evidence type="ECO:0000259" key="6">
    <source>
        <dbReference type="PROSITE" id="PS51934"/>
    </source>
</evidence>
<keyword evidence="4" id="KW-0443">Lipid metabolism</keyword>
<evidence type="ECO:0000313" key="8">
    <source>
        <dbReference type="Proteomes" id="UP000261360"/>
    </source>
</evidence>
<dbReference type="Gene3D" id="3.90.1720.10">
    <property type="entry name" value="endopeptidase domain like (from Nostoc punctiforme)"/>
    <property type="match status" value="1"/>
</dbReference>
<dbReference type="GO" id="GO:0070292">
    <property type="term" value="P:N-acylphosphatidylethanolamine metabolic process"/>
    <property type="evidence" value="ECO:0007669"/>
    <property type="project" value="TreeGrafter"/>
</dbReference>
<evidence type="ECO:0000256" key="4">
    <source>
        <dbReference type="ARBA" id="ARBA00023098"/>
    </source>
</evidence>
<evidence type="ECO:0000313" key="7">
    <source>
        <dbReference type="Ensembl" id="ENSSLDP00000017244.1"/>
    </source>
</evidence>
<dbReference type="GO" id="GO:0005737">
    <property type="term" value="C:cytoplasm"/>
    <property type="evidence" value="ECO:0007669"/>
    <property type="project" value="TreeGrafter"/>
</dbReference>
<evidence type="ECO:0000256" key="2">
    <source>
        <dbReference type="ARBA" id="ARBA00022679"/>
    </source>
</evidence>
<dbReference type="Proteomes" id="UP000261360">
    <property type="component" value="Unplaced"/>
</dbReference>
<dbReference type="GO" id="GO:0016410">
    <property type="term" value="F:N-acyltransferase activity"/>
    <property type="evidence" value="ECO:0007669"/>
    <property type="project" value="TreeGrafter"/>
</dbReference>
<dbReference type="PROSITE" id="PS51934">
    <property type="entry name" value="LRAT"/>
    <property type="match status" value="1"/>
</dbReference>
<protein>
    <recommendedName>
        <fullName evidence="6">LRAT domain-containing protein</fullName>
    </recommendedName>
</protein>
<evidence type="ECO:0000256" key="3">
    <source>
        <dbReference type="ARBA" id="ARBA00022801"/>
    </source>
</evidence>
<dbReference type="GO" id="GO:0004623">
    <property type="term" value="F:phospholipase A2 activity"/>
    <property type="evidence" value="ECO:0007669"/>
    <property type="project" value="TreeGrafter"/>
</dbReference>
<dbReference type="InterPro" id="IPR051496">
    <property type="entry name" value="H-rev107_PLA/AT"/>
</dbReference>
<dbReference type="InterPro" id="IPR007053">
    <property type="entry name" value="LRAT_dom"/>
</dbReference>
<evidence type="ECO:0000256" key="1">
    <source>
        <dbReference type="ARBA" id="ARBA00007824"/>
    </source>
</evidence>
<sequence length="193" mass="21706">MRKLILAGVILQITIILTGINGQYEFGDIISFKRGCSCLPLYKHFAVYVDNVNIEGKLPGQDIFHCTGPTKSTSNCGFGVLGNEIGTKENYLDDNFTTELNRSDFHDRIISRITEKKNNCRPYKVRSNNCEHLATYVRYGERFSQQPGTIASLFCKRNLGSCEKYKKLLKEMEEDAQSQIDCEKCPDNAAAAG</sequence>
<dbReference type="Ensembl" id="ENSSLDT00000017853.1">
    <property type="protein sequence ID" value="ENSSLDP00000017244.1"/>
    <property type="gene ID" value="ENSSLDG00000013633.1"/>
</dbReference>
<feature type="chain" id="PRO_5017473060" description="LRAT domain-containing protein" evidence="5">
    <location>
        <begin position="23"/>
        <end position="193"/>
    </location>
</feature>
<dbReference type="GeneTree" id="ENSGT01150000287039"/>